<feature type="compositionally biased region" description="Low complexity" evidence="11">
    <location>
        <begin position="76"/>
        <end position="87"/>
    </location>
</feature>
<comment type="caution">
    <text evidence="14">The sequence shown here is derived from an EMBL/GenBank/DDBJ whole genome shotgun (WGS) entry which is preliminary data.</text>
</comment>
<dbReference type="InterPro" id="IPR009057">
    <property type="entry name" value="Homeodomain-like_sf"/>
</dbReference>
<dbReference type="GO" id="GO:0008289">
    <property type="term" value="F:lipid binding"/>
    <property type="evidence" value="ECO:0007669"/>
    <property type="project" value="InterPro"/>
</dbReference>
<dbReference type="SMART" id="SM00389">
    <property type="entry name" value="HOX"/>
    <property type="match status" value="1"/>
</dbReference>
<dbReference type="PROSITE" id="PS00027">
    <property type="entry name" value="HOMEOBOX_1"/>
    <property type="match status" value="1"/>
</dbReference>
<sequence length="746" mass="80886">MGIDELSGGHPCFMGSTSGIGDSSLMGPPSSIAVGFSSKRNEISEKNSSSYFGEPQGNNGHGEIPGDGAPRINEDNLSILASNNNANGRSVADGQDGPEPKKRSLQRLNGRQAEILEGFFSVCAHPDENQRRQLAAMTGLGLLQVKFWFQNKRTNVKHLSGKEENYRLKVENEMLREENYIFKQAQNNPLCPRCTNDPGYLELIKELEQVKAYNRMLQQQLQMYIDNEARLTMISPTGVFHHGSSSGNAFAMQDDVQALTEVAMNAAHELFILSDPSSPLWLAVPGGSFQVLNRMAYAQTFPGQMSVGAMAMGLTVEATRASAVVMLDAKSIVEFLMDSGSFGAFFPGLMSGVATSTKVYNWPQNSEAGYDGAMQLLTVELVFPSPLVPARKCTFLRYCKRLELGAMVVVDVSLDDGANCQKMPSGVLIQPIRHTSCKVTAIEHVRVDGSGTHELFQACLSGLLFGARRWVMSMARQSARLRDVFHVTNCTLDVTSRGRKAIMKLADSLLANYSGSIAGLPADAWIVQCGDGTEQDVKIAYRRNDDSSNTAIVCTSATFLLPLPMRRVFDLLKSNLLRVKWDVLVHGGCVKEVVRVANGVGSEDAVSILHIKHGSGANKETMLILQNSCYDASGSFMVYSSLDKHVMEMITSPGGEEAMSNIALFPAGFSLVPLADPADAGSPIGEAGGTLMTAGFQILMKLARGTGLYPRSVSSAIQIMTENIATIKDTLMNSHPVFYKTIQTPN</sequence>
<dbReference type="Pfam" id="PF25797">
    <property type="entry name" value="PDF2_C"/>
    <property type="match status" value="1"/>
</dbReference>
<comment type="subcellular location">
    <subcellularLocation>
        <location evidence="1 9 10">Nucleus</location>
    </subcellularLocation>
</comment>
<dbReference type="CDD" id="cd08875">
    <property type="entry name" value="START_ArGLABRA2_like"/>
    <property type="match status" value="1"/>
</dbReference>
<evidence type="ECO:0000256" key="4">
    <source>
        <dbReference type="ARBA" id="ARBA00023054"/>
    </source>
</evidence>
<dbReference type="PANTHER" id="PTHR45654:SF2">
    <property type="entry name" value="HOMEOBOX-LEUCINE ZIPPER PROTEIN TF1"/>
    <property type="match status" value="1"/>
</dbReference>
<evidence type="ECO:0000256" key="2">
    <source>
        <dbReference type="ARBA" id="ARBA00006789"/>
    </source>
</evidence>
<feature type="domain" description="Homeobox" evidence="12">
    <location>
        <begin position="99"/>
        <end position="159"/>
    </location>
</feature>
<comment type="similarity">
    <text evidence="2">Belongs to the HD-ZIP homeobox family. Class IV subfamily.</text>
</comment>
<evidence type="ECO:0000256" key="11">
    <source>
        <dbReference type="SAM" id="MobiDB-lite"/>
    </source>
</evidence>
<evidence type="ECO:0000313" key="15">
    <source>
        <dbReference type="Proteomes" id="UP000823388"/>
    </source>
</evidence>
<keyword evidence="7" id="KW-0804">Transcription</keyword>
<keyword evidence="8 9" id="KW-0539">Nucleus</keyword>
<evidence type="ECO:0000256" key="8">
    <source>
        <dbReference type="ARBA" id="ARBA00023242"/>
    </source>
</evidence>
<evidence type="ECO:0000313" key="14">
    <source>
        <dbReference type="EMBL" id="KAG2592254.1"/>
    </source>
</evidence>
<dbReference type="SMART" id="SM00234">
    <property type="entry name" value="START"/>
    <property type="match status" value="1"/>
</dbReference>
<dbReference type="GO" id="GO:0005634">
    <property type="term" value="C:nucleus"/>
    <property type="evidence" value="ECO:0007669"/>
    <property type="project" value="UniProtKB-SubCell"/>
</dbReference>
<dbReference type="InterPro" id="IPR001356">
    <property type="entry name" value="HD"/>
</dbReference>
<dbReference type="InterPro" id="IPR017970">
    <property type="entry name" value="Homeobox_CS"/>
</dbReference>
<keyword evidence="6 9" id="KW-0371">Homeobox</keyword>
<keyword evidence="3" id="KW-0805">Transcription regulation</keyword>
<dbReference type="PANTHER" id="PTHR45654">
    <property type="entry name" value="HOMEOBOX-LEUCINE ZIPPER PROTEIN MERISTEM L1"/>
    <property type="match status" value="1"/>
</dbReference>
<evidence type="ECO:0000256" key="7">
    <source>
        <dbReference type="ARBA" id="ARBA00023163"/>
    </source>
</evidence>
<dbReference type="SUPFAM" id="SSF46689">
    <property type="entry name" value="Homeodomain-like"/>
    <property type="match status" value="1"/>
</dbReference>
<dbReference type="PROSITE" id="PS50848">
    <property type="entry name" value="START"/>
    <property type="match status" value="1"/>
</dbReference>
<gene>
    <name evidence="14" type="ORF">PVAP13_5NG535600</name>
</gene>
<evidence type="ECO:0000256" key="3">
    <source>
        <dbReference type="ARBA" id="ARBA00023015"/>
    </source>
</evidence>
<reference evidence="14 15" key="1">
    <citation type="submission" date="2020-05" db="EMBL/GenBank/DDBJ databases">
        <title>WGS assembly of Panicum virgatum.</title>
        <authorList>
            <person name="Lovell J.T."/>
            <person name="Jenkins J."/>
            <person name="Shu S."/>
            <person name="Juenger T.E."/>
            <person name="Schmutz J."/>
        </authorList>
    </citation>
    <scope>NUCLEOTIDE SEQUENCE [LARGE SCALE GENOMIC DNA]</scope>
    <source>
        <strain evidence="15">cv. AP13</strain>
    </source>
</reference>
<keyword evidence="15" id="KW-1185">Reference proteome</keyword>
<dbReference type="InterPro" id="IPR002913">
    <property type="entry name" value="START_lipid-bd_dom"/>
</dbReference>
<evidence type="ECO:0000256" key="5">
    <source>
        <dbReference type="ARBA" id="ARBA00023125"/>
    </source>
</evidence>
<name>A0A8T0S3M7_PANVG</name>
<organism evidence="14 15">
    <name type="scientific">Panicum virgatum</name>
    <name type="common">Blackwell switchgrass</name>
    <dbReference type="NCBI Taxonomy" id="38727"/>
    <lineage>
        <taxon>Eukaryota</taxon>
        <taxon>Viridiplantae</taxon>
        <taxon>Streptophyta</taxon>
        <taxon>Embryophyta</taxon>
        <taxon>Tracheophyta</taxon>
        <taxon>Spermatophyta</taxon>
        <taxon>Magnoliopsida</taxon>
        <taxon>Liliopsida</taxon>
        <taxon>Poales</taxon>
        <taxon>Poaceae</taxon>
        <taxon>PACMAD clade</taxon>
        <taxon>Panicoideae</taxon>
        <taxon>Panicodae</taxon>
        <taxon>Paniceae</taxon>
        <taxon>Panicinae</taxon>
        <taxon>Panicum</taxon>
        <taxon>Panicum sect. Hiantes</taxon>
    </lineage>
</organism>
<evidence type="ECO:0000256" key="9">
    <source>
        <dbReference type="PROSITE-ProRule" id="PRU00108"/>
    </source>
</evidence>
<evidence type="ECO:0000256" key="1">
    <source>
        <dbReference type="ARBA" id="ARBA00004123"/>
    </source>
</evidence>
<evidence type="ECO:0000256" key="6">
    <source>
        <dbReference type="ARBA" id="ARBA00023155"/>
    </source>
</evidence>
<dbReference type="InterPro" id="IPR042160">
    <property type="entry name" value="HD-Zip_IV"/>
</dbReference>
<dbReference type="InterPro" id="IPR057993">
    <property type="entry name" value="HD-Zip_IV_C"/>
</dbReference>
<dbReference type="CDD" id="cd00086">
    <property type="entry name" value="homeodomain"/>
    <property type="match status" value="1"/>
</dbReference>
<dbReference type="SUPFAM" id="SSF55961">
    <property type="entry name" value="Bet v1-like"/>
    <property type="match status" value="2"/>
</dbReference>
<dbReference type="Pfam" id="PF00046">
    <property type="entry name" value="Homeodomain"/>
    <property type="match status" value="1"/>
</dbReference>
<feature type="DNA-binding region" description="Homeobox" evidence="9">
    <location>
        <begin position="101"/>
        <end position="160"/>
    </location>
</feature>
<feature type="region of interest" description="Disordered" evidence="11">
    <location>
        <begin position="1"/>
        <end position="104"/>
    </location>
</feature>
<dbReference type="EMBL" id="CM029046">
    <property type="protein sequence ID" value="KAG2592254.1"/>
    <property type="molecule type" value="Genomic_DNA"/>
</dbReference>
<dbReference type="Pfam" id="PF01852">
    <property type="entry name" value="START"/>
    <property type="match status" value="1"/>
</dbReference>
<accession>A0A8T0S3M7</accession>
<dbReference type="GO" id="GO:0000981">
    <property type="term" value="F:DNA-binding transcription factor activity, RNA polymerase II-specific"/>
    <property type="evidence" value="ECO:0007669"/>
    <property type="project" value="InterPro"/>
</dbReference>
<feature type="domain" description="START" evidence="13">
    <location>
        <begin position="252"/>
        <end position="483"/>
    </location>
</feature>
<proteinExistence type="inferred from homology"/>
<dbReference type="Gene3D" id="1.10.10.60">
    <property type="entry name" value="Homeodomain-like"/>
    <property type="match status" value="1"/>
</dbReference>
<evidence type="ECO:0000259" key="13">
    <source>
        <dbReference type="PROSITE" id="PS50848"/>
    </source>
</evidence>
<evidence type="ECO:0000256" key="10">
    <source>
        <dbReference type="RuleBase" id="RU000682"/>
    </source>
</evidence>
<dbReference type="AlphaFoldDB" id="A0A8T0S3M7"/>
<dbReference type="PROSITE" id="PS50071">
    <property type="entry name" value="HOMEOBOX_2"/>
    <property type="match status" value="1"/>
</dbReference>
<dbReference type="GO" id="GO:0003677">
    <property type="term" value="F:DNA binding"/>
    <property type="evidence" value="ECO:0007669"/>
    <property type="project" value="UniProtKB-UniRule"/>
</dbReference>
<protein>
    <submittedName>
        <fullName evidence="14">Uncharacterized protein</fullName>
    </submittedName>
</protein>
<evidence type="ECO:0000259" key="12">
    <source>
        <dbReference type="PROSITE" id="PS50071"/>
    </source>
</evidence>
<keyword evidence="5 9" id="KW-0238">DNA-binding</keyword>
<dbReference type="Proteomes" id="UP000823388">
    <property type="component" value="Chromosome 5N"/>
</dbReference>
<keyword evidence="4" id="KW-0175">Coiled coil</keyword>